<gene>
    <name evidence="1" type="ORF">SVUK_LOCUS17407</name>
</gene>
<dbReference type="Proteomes" id="UP000270094">
    <property type="component" value="Unassembled WGS sequence"/>
</dbReference>
<evidence type="ECO:0000313" key="1">
    <source>
        <dbReference type="EMBL" id="VDM82409.1"/>
    </source>
</evidence>
<name>A0A3P7JQZ5_STRVU</name>
<dbReference type="Pfam" id="PF00982">
    <property type="entry name" value="Glyco_transf_20"/>
    <property type="match status" value="1"/>
</dbReference>
<keyword evidence="2" id="KW-1185">Reference proteome</keyword>
<dbReference type="PANTHER" id="PTHR10788:SF110">
    <property type="entry name" value="ALPHA,ALPHA-TREHALOSE-PHOSPHATE SYNTHASE [UDP-FORMING] 2"/>
    <property type="match status" value="1"/>
</dbReference>
<dbReference type="GO" id="GO:0005992">
    <property type="term" value="P:trehalose biosynthetic process"/>
    <property type="evidence" value="ECO:0007669"/>
    <property type="project" value="InterPro"/>
</dbReference>
<dbReference type="Gene3D" id="3.40.50.2000">
    <property type="entry name" value="Glycogen Phosphorylase B"/>
    <property type="match status" value="1"/>
</dbReference>
<dbReference type="OrthoDB" id="755951at2759"/>
<dbReference type="InterPro" id="IPR001830">
    <property type="entry name" value="Glyco_trans_20"/>
</dbReference>
<accession>A0A3P7JQZ5</accession>
<protein>
    <submittedName>
        <fullName evidence="1">Uncharacterized protein</fullName>
    </submittedName>
</protein>
<evidence type="ECO:0000313" key="2">
    <source>
        <dbReference type="Proteomes" id="UP000270094"/>
    </source>
</evidence>
<dbReference type="EMBL" id="UYYB01117538">
    <property type="protein sequence ID" value="VDM82409.1"/>
    <property type="molecule type" value="Genomic_DNA"/>
</dbReference>
<dbReference type="AlphaFoldDB" id="A0A3P7JQZ5"/>
<organism evidence="1 2">
    <name type="scientific">Strongylus vulgaris</name>
    <name type="common">Blood worm</name>
    <dbReference type="NCBI Taxonomy" id="40348"/>
    <lineage>
        <taxon>Eukaryota</taxon>
        <taxon>Metazoa</taxon>
        <taxon>Ecdysozoa</taxon>
        <taxon>Nematoda</taxon>
        <taxon>Chromadorea</taxon>
        <taxon>Rhabditida</taxon>
        <taxon>Rhabditina</taxon>
        <taxon>Rhabditomorpha</taxon>
        <taxon>Strongyloidea</taxon>
        <taxon>Strongylidae</taxon>
        <taxon>Strongylus</taxon>
    </lineage>
</organism>
<reference evidence="1 2" key="1">
    <citation type="submission" date="2018-11" db="EMBL/GenBank/DDBJ databases">
        <authorList>
            <consortium name="Pathogen Informatics"/>
        </authorList>
    </citation>
    <scope>NUCLEOTIDE SEQUENCE [LARGE SCALE GENOMIC DNA]</scope>
</reference>
<proteinExistence type="predicted"/>
<dbReference type="GO" id="GO:0003825">
    <property type="term" value="F:alpha,alpha-trehalose-phosphate synthase (UDP-forming) activity"/>
    <property type="evidence" value="ECO:0007669"/>
    <property type="project" value="TreeGrafter"/>
</dbReference>
<dbReference type="PANTHER" id="PTHR10788">
    <property type="entry name" value="TREHALOSE-6-PHOSPHATE SYNTHASE"/>
    <property type="match status" value="1"/>
</dbReference>
<dbReference type="GO" id="GO:0005829">
    <property type="term" value="C:cytosol"/>
    <property type="evidence" value="ECO:0007669"/>
    <property type="project" value="TreeGrafter"/>
</dbReference>
<sequence length="110" mass="13043">MGENPPKDAKLFFSVERFDYTKGIKEKLEAYRRYFQKYPSRIGKDTLYQVAVTNRRSVHTYRVYQDTCVELAKKITNEFHDPKNPAWKPLVFVTDGRSIFFLALPSRLFL</sequence>
<dbReference type="SUPFAM" id="SSF53756">
    <property type="entry name" value="UDP-Glycosyltransferase/glycogen phosphorylase"/>
    <property type="match status" value="1"/>
</dbReference>
<dbReference type="GO" id="GO:0004805">
    <property type="term" value="F:trehalose-phosphatase activity"/>
    <property type="evidence" value="ECO:0007669"/>
    <property type="project" value="TreeGrafter"/>
</dbReference>